<evidence type="ECO:0000313" key="2">
    <source>
        <dbReference type="Proteomes" id="UP000260351"/>
    </source>
</evidence>
<name>A0A3E1KCM2_9GAMM</name>
<evidence type="ECO:0000313" key="1">
    <source>
        <dbReference type="EMBL" id="RFF31967.1"/>
    </source>
</evidence>
<dbReference type="InterPro" id="IPR011990">
    <property type="entry name" value="TPR-like_helical_dom_sf"/>
</dbReference>
<proteinExistence type="predicted"/>
<protein>
    <submittedName>
        <fullName evidence="1">Uncharacterized protein</fullName>
    </submittedName>
</protein>
<dbReference type="Proteomes" id="UP000260351">
    <property type="component" value="Unassembled WGS sequence"/>
</dbReference>
<dbReference type="Gene3D" id="1.25.40.10">
    <property type="entry name" value="Tetratricopeptide repeat domain"/>
    <property type="match status" value="1"/>
</dbReference>
<sequence length="258" mass="28161">MDTAKWAAFPHENKAFRYPGDKLATAWKKLHRGDTEPLPDEAGILEAWRHFHAGDFAAAVDLAEEAGLAGHAVANKASGIYADYLEESEESKIAIYQAGIQRAEAAIAEWEDDANAHYFHAFLLGRYSQSISIAQALAQGIGGKVRESLENALSLSPEHAEAHTALGLYHAEIINKVGKMVGKLTYGASADKALEHFERALELTPEAPIAHIEYGNGLYLLFGDKRLEESNAAYEKAAKIKPIDAMQKLDVEYAKASL</sequence>
<dbReference type="AlphaFoldDB" id="A0A3E1KCM2"/>
<dbReference type="SUPFAM" id="SSF48452">
    <property type="entry name" value="TPR-like"/>
    <property type="match status" value="1"/>
</dbReference>
<dbReference type="OrthoDB" id="6353325at2"/>
<comment type="caution">
    <text evidence="1">The sequence shown here is derived from an EMBL/GenBank/DDBJ whole genome shotgun (WGS) entry which is preliminary data.</text>
</comment>
<gene>
    <name evidence="1" type="ORF">DZC52_02955</name>
</gene>
<organism evidence="1 2">
    <name type="scientific">Wenzhouxiangella sediminis</name>
    <dbReference type="NCBI Taxonomy" id="1792836"/>
    <lineage>
        <taxon>Bacteria</taxon>
        <taxon>Pseudomonadati</taxon>
        <taxon>Pseudomonadota</taxon>
        <taxon>Gammaproteobacteria</taxon>
        <taxon>Chromatiales</taxon>
        <taxon>Wenzhouxiangellaceae</taxon>
        <taxon>Wenzhouxiangella</taxon>
    </lineage>
</organism>
<keyword evidence="2" id="KW-1185">Reference proteome</keyword>
<dbReference type="EMBL" id="QUZK01000014">
    <property type="protein sequence ID" value="RFF31967.1"/>
    <property type="molecule type" value="Genomic_DNA"/>
</dbReference>
<accession>A0A3E1KCM2</accession>
<reference evidence="1 2" key="1">
    <citation type="submission" date="2018-08" db="EMBL/GenBank/DDBJ databases">
        <title>Wenzhouxiangella salilacus sp. nov., a novel bacterium isolated from a saline lake in Xinjiang Province, China.</title>
        <authorList>
            <person name="Han S."/>
        </authorList>
    </citation>
    <scope>NUCLEOTIDE SEQUENCE [LARGE SCALE GENOMIC DNA]</scope>
    <source>
        <strain evidence="1 2">XDB06</strain>
    </source>
</reference>